<name>A0A1S1UD99_9BURK</name>
<evidence type="ECO:0000313" key="3">
    <source>
        <dbReference type="Proteomes" id="UP000179840"/>
    </source>
</evidence>
<feature type="region of interest" description="Disordered" evidence="1">
    <location>
        <begin position="54"/>
        <end position="76"/>
    </location>
</feature>
<dbReference type="Proteomes" id="UP000179840">
    <property type="component" value="Unassembled WGS sequence"/>
</dbReference>
<organism evidence="2 3">
    <name type="scientific">Janthinobacterium lividum</name>
    <dbReference type="NCBI Taxonomy" id="29581"/>
    <lineage>
        <taxon>Bacteria</taxon>
        <taxon>Pseudomonadati</taxon>
        <taxon>Pseudomonadota</taxon>
        <taxon>Betaproteobacteria</taxon>
        <taxon>Burkholderiales</taxon>
        <taxon>Oxalobacteraceae</taxon>
        <taxon>Janthinobacterium</taxon>
    </lineage>
</organism>
<dbReference type="Pfam" id="PF03592">
    <property type="entry name" value="Terminase_2"/>
    <property type="match status" value="1"/>
</dbReference>
<dbReference type="InterPro" id="IPR038713">
    <property type="entry name" value="Terminase_Gp1_N_sf"/>
</dbReference>
<dbReference type="RefSeq" id="WP_071076940.1">
    <property type="nucleotide sequence ID" value="NZ_LFKP01000005.1"/>
</dbReference>
<protein>
    <submittedName>
        <fullName evidence="2">Terminase</fullName>
    </submittedName>
</protein>
<sequence>MALTGKKRVFADAVLAGRSNKEAAIEAGYSVATASAAGSRLVKDAEVAAYIASRRSSPASAPAASTKVPAPPSDDDAVDPLNGAHYIDPKDFLAAAMNAPELDMRQRIDSAKALMPFTHQKLGEGGKKDEKQVAAKLAAKGLFSPATAPKLVVSNK</sequence>
<dbReference type="AlphaFoldDB" id="A0A1S1UD99"/>
<evidence type="ECO:0000313" key="2">
    <source>
        <dbReference type="EMBL" id="OHV97774.1"/>
    </source>
</evidence>
<evidence type="ECO:0000256" key="1">
    <source>
        <dbReference type="SAM" id="MobiDB-lite"/>
    </source>
</evidence>
<dbReference type="InterPro" id="IPR005335">
    <property type="entry name" value="Terminase_ssu"/>
</dbReference>
<dbReference type="Gene3D" id="1.10.10.1400">
    <property type="entry name" value="Terminase, small subunit, N-terminal DNA-binding domain, HTH motif"/>
    <property type="match status" value="1"/>
</dbReference>
<proteinExistence type="predicted"/>
<dbReference type="GO" id="GO:0051276">
    <property type="term" value="P:chromosome organization"/>
    <property type="evidence" value="ECO:0007669"/>
    <property type="project" value="InterPro"/>
</dbReference>
<gene>
    <name evidence="2" type="ORF">AKG95_06990</name>
</gene>
<dbReference type="EMBL" id="LFKP01000005">
    <property type="protein sequence ID" value="OHV97774.1"/>
    <property type="molecule type" value="Genomic_DNA"/>
</dbReference>
<accession>A0A1S1UD99</accession>
<comment type="caution">
    <text evidence="2">The sequence shown here is derived from an EMBL/GenBank/DDBJ whole genome shotgun (WGS) entry which is preliminary data.</text>
</comment>
<feature type="compositionally biased region" description="Low complexity" evidence="1">
    <location>
        <begin position="54"/>
        <end position="68"/>
    </location>
</feature>
<reference evidence="2 3" key="1">
    <citation type="submission" date="2015-06" db="EMBL/GenBank/DDBJ databases">
        <title>Draft genome sequencing of a biphenyl-degrading bacterium, Janthinobacterium lividum MEG1.</title>
        <authorList>
            <person name="Shimodaira J."/>
            <person name="Hatta T."/>
        </authorList>
    </citation>
    <scope>NUCLEOTIDE SEQUENCE [LARGE SCALE GENOMIC DNA]</scope>
    <source>
        <strain evidence="2 3">MEG1</strain>
    </source>
</reference>